<keyword evidence="2" id="KW-1185">Reference proteome</keyword>
<sequence length="71" mass="8244">MAEEVYDKDQAMLLLCFLPSYKTFRETLINGRHHLLFEDVKANLLRKDKLNNELGLNKKPDRKASILVARG</sequence>
<name>A0ABR0MN60_GOSAR</name>
<accession>A0ABR0MN60</accession>
<evidence type="ECO:0000313" key="1">
    <source>
        <dbReference type="EMBL" id="KAK5775409.1"/>
    </source>
</evidence>
<reference evidence="1 2" key="1">
    <citation type="submission" date="2023-03" db="EMBL/GenBank/DDBJ databases">
        <title>WGS of Gossypium arboreum.</title>
        <authorList>
            <person name="Yu D."/>
        </authorList>
    </citation>
    <scope>NUCLEOTIDE SEQUENCE [LARGE SCALE GENOMIC DNA]</scope>
    <source>
        <tissue evidence="1">Leaf</tissue>
    </source>
</reference>
<evidence type="ECO:0000313" key="2">
    <source>
        <dbReference type="Proteomes" id="UP001358586"/>
    </source>
</evidence>
<comment type="caution">
    <text evidence="1">The sequence shown here is derived from an EMBL/GenBank/DDBJ whole genome shotgun (WGS) entry which is preliminary data.</text>
</comment>
<protein>
    <submittedName>
        <fullName evidence="1">Uncharacterized protein</fullName>
    </submittedName>
</protein>
<proteinExistence type="predicted"/>
<organism evidence="1 2">
    <name type="scientific">Gossypium arboreum</name>
    <name type="common">Tree cotton</name>
    <name type="synonym">Gossypium nanking</name>
    <dbReference type="NCBI Taxonomy" id="29729"/>
    <lineage>
        <taxon>Eukaryota</taxon>
        <taxon>Viridiplantae</taxon>
        <taxon>Streptophyta</taxon>
        <taxon>Embryophyta</taxon>
        <taxon>Tracheophyta</taxon>
        <taxon>Spermatophyta</taxon>
        <taxon>Magnoliopsida</taxon>
        <taxon>eudicotyledons</taxon>
        <taxon>Gunneridae</taxon>
        <taxon>Pentapetalae</taxon>
        <taxon>rosids</taxon>
        <taxon>malvids</taxon>
        <taxon>Malvales</taxon>
        <taxon>Malvaceae</taxon>
        <taxon>Malvoideae</taxon>
        <taxon>Gossypium</taxon>
    </lineage>
</organism>
<dbReference type="EMBL" id="JARKNE010000012">
    <property type="protein sequence ID" value="KAK5775409.1"/>
    <property type="molecule type" value="Genomic_DNA"/>
</dbReference>
<dbReference type="Proteomes" id="UP001358586">
    <property type="component" value="Chromosome 12"/>
</dbReference>
<gene>
    <name evidence="1" type="ORF">PVK06_043295</name>
</gene>